<sequence>MKPIPNAEGRRINWPNYKTGVRNIYFRMKAERDFASIGIEIGHADEELQELYFDQFAQFRKMLEVTVGEEWSWNLHQENEFGQLVSRIEKKLPAVNVMNEADWPEIISFLKPRIIALDEFWSNVKPGFES</sequence>
<name>A0ABY1PKW3_9BACT</name>
<accession>A0ABY1PKW3</accession>
<protein>
    <recommendedName>
        <fullName evidence="1">DUF4268 domain-containing protein</fullName>
    </recommendedName>
</protein>
<gene>
    <name evidence="2" type="ORF">SAMN06265367_10966</name>
</gene>
<dbReference type="Pfam" id="PF14088">
    <property type="entry name" value="DUF4268"/>
    <property type="match status" value="1"/>
</dbReference>
<organism evidence="2 3">
    <name type="scientific">Algoriphagus winogradskyi</name>
    <dbReference type="NCBI Taxonomy" id="237017"/>
    <lineage>
        <taxon>Bacteria</taxon>
        <taxon>Pseudomonadati</taxon>
        <taxon>Bacteroidota</taxon>
        <taxon>Cytophagia</taxon>
        <taxon>Cytophagales</taxon>
        <taxon>Cyclobacteriaceae</taxon>
        <taxon>Algoriphagus</taxon>
    </lineage>
</organism>
<proteinExistence type="predicted"/>
<dbReference type="InterPro" id="IPR025364">
    <property type="entry name" value="DUF4268"/>
</dbReference>
<dbReference type="Proteomes" id="UP001157915">
    <property type="component" value="Unassembled WGS sequence"/>
</dbReference>
<evidence type="ECO:0000259" key="1">
    <source>
        <dbReference type="Pfam" id="PF14088"/>
    </source>
</evidence>
<feature type="domain" description="DUF4268" evidence="1">
    <location>
        <begin position="6"/>
        <end position="124"/>
    </location>
</feature>
<evidence type="ECO:0000313" key="2">
    <source>
        <dbReference type="EMBL" id="SMP34070.1"/>
    </source>
</evidence>
<reference evidence="2 3" key="1">
    <citation type="submission" date="2017-05" db="EMBL/GenBank/DDBJ databases">
        <authorList>
            <person name="Varghese N."/>
            <person name="Submissions S."/>
        </authorList>
    </citation>
    <scope>NUCLEOTIDE SEQUENCE [LARGE SCALE GENOMIC DNA]</scope>
    <source>
        <strain evidence="2 3">DSM 15360</strain>
    </source>
</reference>
<keyword evidence="3" id="KW-1185">Reference proteome</keyword>
<comment type="caution">
    <text evidence="2">The sequence shown here is derived from an EMBL/GenBank/DDBJ whole genome shotgun (WGS) entry which is preliminary data.</text>
</comment>
<evidence type="ECO:0000313" key="3">
    <source>
        <dbReference type="Proteomes" id="UP001157915"/>
    </source>
</evidence>
<dbReference type="EMBL" id="FXUA01000009">
    <property type="protein sequence ID" value="SMP34070.1"/>
    <property type="molecule type" value="Genomic_DNA"/>
</dbReference>